<evidence type="ECO:0000256" key="3">
    <source>
        <dbReference type="ARBA" id="ARBA00022617"/>
    </source>
</evidence>
<dbReference type="InterPro" id="IPR017972">
    <property type="entry name" value="Cyt_P450_CS"/>
</dbReference>
<evidence type="ECO:0000256" key="9">
    <source>
        <dbReference type="SAM" id="Phobius"/>
    </source>
</evidence>
<evidence type="ECO:0000313" key="11">
    <source>
        <dbReference type="Proteomes" id="UP000030651"/>
    </source>
</evidence>
<evidence type="ECO:0000256" key="1">
    <source>
        <dbReference type="ARBA" id="ARBA00001971"/>
    </source>
</evidence>
<keyword evidence="8" id="KW-0560">Oxidoreductase</keyword>
<dbReference type="PRINTS" id="PR00385">
    <property type="entry name" value="P450"/>
</dbReference>
<keyword evidence="3 7" id="KW-0349">Heme</keyword>
<dbReference type="InterPro" id="IPR036396">
    <property type="entry name" value="Cyt_P450_sf"/>
</dbReference>
<sequence>MSQIPALETLSFDSNKPEHRLAFAVGTALLAYGIYTIVAALTSPLRAIPGPFWARFTRLWYLKEVWTHKAHRTNLELHKNHGPIVRIAPNEYSLDDPAACKILYGHGTDFQKGPWYQGSANGAGDYKENTFSERDPKKHAAMRRKGASLYTMSSLLKMEPAVDECIHFVQKHFGSISQNRQAVNLQWWMQCYAFDVIGNITVDKRFGFLDNGTDPFGLIKSLHHFLAYSARIGVIPELHDMCLKIMQLGPTNGFAAVAAFTVKQVKDYLARSEVEGDLMDTGTFMARLMKLHQEKPDVMSETDALNVCLGNVAAGSDTTSMFWGLMRNPEAYAKLRAEIDEKHAKGCEDPLSFADAQSMPYLQAVIKEALRLHPAGSLPLSRVVPDKGATISGQYFPKGTIVGINPWVAGRNADVFGDDPEAFKPERWLVSKEEAQRMDNYMLAFGLGSRTCLGKNIALLEMNKLVPQIVRNYDLSLVDPTMKLETKNVWFVQ</sequence>
<dbReference type="OMA" id="MRTCAIN"/>
<evidence type="ECO:0008006" key="12">
    <source>
        <dbReference type="Google" id="ProtNLM"/>
    </source>
</evidence>
<dbReference type="STRING" id="1229662.W3XH02"/>
<comment type="cofactor">
    <cofactor evidence="1 7">
        <name>heme</name>
        <dbReference type="ChEBI" id="CHEBI:30413"/>
    </cofactor>
</comment>
<dbReference type="PANTHER" id="PTHR24305">
    <property type="entry name" value="CYTOCHROME P450"/>
    <property type="match status" value="1"/>
</dbReference>
<keyword evidence="5 7" id="KW-0408">Iron</keyword>
<evidence type="ECO:0000256" key="8">
    <source>
        <dbReference type="RuleBase" id="RU000461"/>
    </source>
</evidence>
<keyword evidence="9" id="KW-1133">Transmembrane helix</keyword>
<dbReference type="PROSITE" id="PS00086">
    <property type="entry name" value="CYTOCHROME_P450"/>
    <property type="match status" value="1"/>
</dbReference>
<dbReference type="eggNOG" id="KOG0159">
    <property type="taxonomic scope" value="Eukaryota"/>
</dbReference>
<dbReference type="FunFam" id="1.10.630.10:FF:000050">
    <property type="entry name" value="Cytochrome P450 monooxygenase"/>
    <property type="match status" value="1"/>
</dbReference>
<dbReference type="GO" id="GO:0020037">
    <property type="term" value="F:heme binding"/>
    <property type="evidence" value="ECO:0007669"/>
    <property type="project" value="InterPro"/>
</dbReference>
<gene>
    <name evidence="10" type="ORF">PFICI_03330</name>
</gene>
<keyword evidence="4 7" id="KW-0479">Metal-binding</keyword>
<evidence type="ECO:0000256" key="5">
    <source>
        <dbReference type="ARBA" id="ARBA00023004"/>
    </source>
</evidence>
<evidence type="ECO:0000256" key="2">
    <source>
        <dbReference type="ARBA" id="ARBA00010617"/>
    </source>
</evidence>
<evidence type="ECO:0000256" key="4">
    <source>
        <dbReference type="ARBA" id="ARBA00022723"/>
    </source>
</evidence>
<dbReference type="GO" id="GO:0005506">
    <property type="term" value="F:iron ion binding"/>
    <property type="evidence" value="ECO:0007669"/>
    <property type="project" value="InterPro"/>
</dbReference>
<dbReference type="InterPro" id="IPR002403">
    <property type="entry name" value="Cyt_P450_E_grp-IV"/>
</dbReference>
<dbReference type="SUPFAM" id="SSF48264">
    <property type="entry name" value="Cytochrome P450"/>
    <property type="match status" value="1"/>
</dbReference>
<dbReference type="GO" id="GO:0016705">
    <property type="term" value="F:oxidoreductase activity, acting on paired donors, with incorporation or reduction of molecular oxygen"/>
    <property type="evidence" value="ECO:0007669"/>
    <property type="project" value="InterPro"/>
</dbReference>
<reference evidence="11" key="1">
    <citation type="journal article" date="2015" name="BMC Genomics">
        <title>Genomic and transcriptomic analysis of the endophytic fungus Pestalotiopsis fici reveals its lifestyle and high potential for synthesis of natural products.</title>
        <authorList>
            <person name="Wang X."/>
            <person name="Zhang X."/>
            <person name="Liu L."/>
            <person name="Xiang M."/>
            <person name="Wang W."/>
            <person name="Sun X."/>
            <person name="Che Y."/>
            <person name="Guo L."/>
            <person name="Liu G."/>
            <person name="Guo L."/>
            <person name="Wang C."/>
            <person name="Yin W.B."/>
            <person name="Stadler M."/>
            <person name="Zhang X."/>
            <person name="Liu X."/>
        </authorList>
    </citation>
    <scope>NUCLEOTIDE SEQUENCE [LARGE SCALE GENOMIC DNA]</scope>
    <source>
        <strain evidence="11">W106-1 / CGMCC3.15140</strain>
    </source>
</reference>
<dbReference type="Gene3D" id="1.10.630.10">
    <property type="entry name" value="Cytochrome P450"/>
    <property type="match status" value="1"/>
</dbReference>
<feature type="binding site" description="axial binding residue" evidence="7">
    <location>
        <position position="452"/>
    </location>
    <ligand>
        <name>heme</name>
        <dbReference type="ChEBI" id="CHEBI:30413"/>
    </ligand>
    <ligandPart>
        <name>Fe</name>
        <dbReference type="ChEBI" id="CHEBI:18248"/>
    </ligandPart>
</feature>
<dbReference type="Pfam" id="PF00067">
    <property type="entry name" value="p450"/>
    <property type="match status" value="1"/>
</dbReference>
<dbReference type="InterPro" id="IPR050121">
    <property type="entry name" value="Cytochrome_P450_monoxygenase"/>
</dbReference>
<protein>
    <recommendedName>
        <fullName evidence="12">Pisatin demethylase</fullName>
    </recommendedName>
</protein>
<name>W3XH02_PESFW</name>
<evidence type="ECO:0000256" key="7">
    <source>
        <dbReference type="PIRSR" id="PIRSR602403-1"/>
    </source>
</evidence>
<evidence type="ECO:0000256" key="6">
    <source>
        <dbReference type="ARBA" id="ARBA00023033"/>
    </source>
</evidence>
<keyword evidence="9" id="KW-0812">Transmembrane</keyword>
<dbReference type="HOGENOM" id="CLU_001570_14_0_1"/>
<keyword evidence="9" id="KW-0472">Membrane</keyword>
<dbReference type="Proteomes" id="UP000030651">
    <property type="component" value="Unassembled WGS sequence"/>
</dbReference>
<dbReference type="CDD" id="cd11060">
    <property type="entry name" value="CYP57A1-like"/>
    <property type="match status" value="1"/>
</dbReference>
<dbReference type="PRINTS" id="PR00465">
    <property type="entry name" value="EP450IV"/>
</dbReference>
<dbReference type="InParanoid" id="W3XH02"/>
<dbReference type="RefSeq" id="XP_007830102.1">
    <property type="nucleotide sequence ID" value="XM_007831911.1"/>
</dbReference>
<dbReference type="EMBL" id="KI912110">
    <property type="protein sequence ID" value="ETS85305.1"/>
    <property type="molecule type" value="Genomic_DNA"/>
</dbReference>
<dbReference type="OrthoDB" id="3934656at2759"/>
<evidence type="ECO:0000313" key="10">
    <source>
        <dbReference type="EMBL" id="ETS85305.1"/>
    </source>
</evidence>
<dbReference type="GO" id="GO:0004497">
    <property type="term" value="F:monooxygenase activity"/>
    <property type="evidence" value="ECO:0007669"/>
    <property type="project" value="UniProtKB-KW"/>
</dbReference>
<dbReference type="GeneID" id="19268343"/>
<comment type="similarity">
    <text evidence="2 8">Belongs to the cytochrome P450 family.</text>
</comment>
<keyword evidence="6 8" id="KW-0503">Monooxygenase</keyword>
<accession>W3XH02</accession>
<keyword evidence="11" id="KW-1185">Reference proteome</keyword>
<dbReference type="PANTHER" id="PTHR24305:SF190">
    <property type="entry name" value="P450, PUTATIVE (EUROFUNG)-RELATED"/>
    <property type="match status" value="1"/>
</dbReference>
<dbReference type="InterPro" id="IPR001128">
    <property type="entry name" value="Cyt_P450"/>
</dbReference>
<dbReference type="KEGG" id="pfy:PFICI_03330"/>
<proteinExistence type="inferred from homology"/>
<organism evidence="10 11">
    <name type="scientific">Pestalotiopsis fici (strain W106-1 / CGMCC3.15140)</name>
    <dbReference type="NCBI Taxonomy" id="1229662"/>
    <lineage>
        <taxon>Eukaryota</taxon>
        <taxon>Fungi</taxon>
        <taxon>Dikarya</taxon>
        <taxon>Ascomycota</taxon>
        <taxon>Pezizomycotina</taxon>
        <taxon>Sordariomycetes</taxon>
        <taxon>Xylariomycetidae</taxon>
        <taxon>Amphisphaeriales</taxon>
        <taxon>Sporocadaceae</taxon>
        <taxon>Pestalotiopsis</taxon>
    </lineage>
</organism>
<feature type="transmembrane region" description="Helical" evidence="9">
    <location>
        <begin position="21"/>
        <end position="41"/>
    </location>
</feature>
<dbReference type="AlphaFoldDB" id="W3XH02"/>